<dbReference type="KEGG" id="pmo:Pmob_1284"/>
<dbReference type="Proteomes" id="UP000000789">
    <property type="component" value="Chromosome"/>
</dbReference>
<dbReference type="EC" id="5.1.3.14" evidence="3"/>
<dbReference type="NCBIfam" id="TIGR00236">
    <property type="entry name" value="wecB"/>
    <property type="match status" value="1"/>
</dbReference>
<accession>A9BGE7</accession>
<gene>
    <name evidence="3" type="ordered locus">Pmob_1284</name>
</gene>
<dbReference type="OrthoDB" id="9803238at2"/>
<dbReference type="GO" id="GO:0008761">
    <property type="term" value="F:UDP-N-acetylglucosamine 2-epimerase activity"/>
    <property type="evidence" value="ECO:0007669"/>
    <property type="project" value="UniProtKB-EC"/>
</dbReference>
<dbReference type="InterPro" id="IPR003331">
    <property type="entry name" value="UDP_GlcNAc_Epimerase_2_dom"/>
</dbReference>
<dbReference type="PANTHER" id="PTHR43174:SF1">
    <property type="entry name" value="UDP-N-ACETYLGLUCOSAMINE 2-EPIMERASE"/>
    <property type="match status" value="1"/>
</dbReference>
<dbReference type="Pfam" id="PF02350">
    <property type="entry name" value="Epimerase_2"/>
    <property type="match status" value="1"/>
</dbReference>
<keyword evidence="4" id="KW-1185">Reference proteome</keyword>
<dbReference type="eggNOG" id="COG0381">
    <property type="taxonomic scope" value="Bacteria"/>
</dbReference>
<protein>
    <submittedName>
        <fullName evidence="3">UDP-N-acetylglucosamine 2-epimerase</fullName>
        <ecNumber evidence="3">5.1.3.14</ecNumber>
    </submittedName>
</protein>
<evidence type="ECO:0000313" key="3">
    <source>
        <dbReference type="EMBL" id="ABX31997.1"/>
    </source>
</evidence>
<reference evidence="3" key="1">
    <citation type="submission" date="2007-11" db="EMBL/GenBank/DDBJ databases">
        <title>Complete sequence of Petroga mobilis SJ95.</title>
        <authorList>
            <consortium name="US DOE Joint Genome Institute"/>
            <person name="Copeland A."/>
            <person name="Lucas S."/>
            <person name="Lapidus A."/>
            <person name="Barry K."/>
            <person name="Glavina del Rio T."/>
            <person name="Dalin E."/>
            <person name="Tice H."/>
            <person name="Pitluck S."/>
            <person name="Meincke L."/>
            <person name="Brettin T."/>
            <person name="Bruce D."/>
            <person name="Detter J.C."/>
            <person name="Han C."/>
            <person name="Kuske C.R."/>
            <person name="Schmutz J."/>
            <person name="Larimer F."/>
            <person name="Land M."/>
            <person name="Hauser L."/>
            <person name="Kyrpides N."/>
            <person name="Mikhailova N."/>
            <person name="Noll K."/>
            <person name="Richardson P."/>
        </authorList>
    </citation>
    <scope>NUCLEOTIDE SEQUENCE [LARGE SCALE GENOMIC DNA]</scope>
    <source>
        <strain evidence="3">SJ95</strain>
    </source>
</reference>
<proteinExistence type="inferred from homology"/>
<dbReference type="AlphaFoldDB" id="A9BGE7"/>
<dbReference type="CDD" id="cd03786">
    <property type="entry name" value="GTB_UDP-GlcNAc_2-Epimerase"/>
    <property type="match status" value="1"/>
</dbReference>
<dbReference type="EMBL" id="CP000879">
    <property type="protein sequence ID" value="ABX31997.1"/>
    <property type="molecule type" value="Genomic_DNA"/>
</dbReference>
<evidence type="ECO:0000313" key="4">
    <source>
        <dbReference type="Proteomes" id="UP000000789"/>
    </source>
</evidence>
<dbReference type="HOGENOM" id="CLU_041674_0_0_0"/>
<comment type="similarity">
    <text evidence="1">Belongs to the UDP-N-acetylglucosamine 2-epimerase family.</text>
</comment>
<organism evidence="3 4">
    <name type="scientific">Petrotoga mobilis (strain DSM 10674 / SJ95)</name>
    <dbReference type="NCBI Taxonomy" id="403833"/>
    <lineage>
        <taxon>Bacteria</taxon>
        <taxon>Thermotogati</taxon>
        <taxon>Thermotogota</taxon>
        <taxon>Thermotogae</taxon>
        <taxon>Petrotogales</taxon>
        <taxon>Petrotogaceae</taxon>
        <taxon>Petrotoga</taxon>
    </lineage>
</organism>
<dbReference type="PANTHER" id="PTHR43174">
    <property type="entry name" value="UDP-N-ACETYLGLUCOSAMINE 2-EPIMERASE"/>
    <property type="match status" value="1"/>
</dbReference>
<dbReference type="SUPFAM" id="SSF53756">
    <property type="entry name" value="UDP-Glycosyltransferase/glycogen phosphorylase"/>
    <property type="match status" value="1"/>
</dbReference>
<keyword evidence="1 3" id="KW-0413">Isomerase</keyword>
<sequence>MNKIMTIVGTRPELIKLSLVIKELDKHTNHILVHTGQNYDYELNQIFFKDLEIRKPNYYLNVAEENLAKTIAKIIEKSDEVMEIEKPEAILIYGDTNSCLSVIPAKRRKIPIFHMEAGNRCFDQRVPEELNRKIIDHLSDINMVLTEHARRYLIREGINPETIIKVGSSLVEIFEHFKSKIQNSNILNELGLKEKDYIVISLHREENVDNPRNFDNFLKSLSNIQKYYDKKIIISTHPRTRKKIEQNATFFKDDNISFLKPFGFFDYVKLETNSFCVLSDSGTITEEASILKFPAVTLRQAHERPEGMDEGTLIMTEINSDSIINAINIVTNQAKEGFELKTVSDYESKNVSQKVIRIIVSYIEYVNRTVWFKHT</sequence>
<evidence type="ECO:0000259" key="2">
    <source>
        <dbReference type="Pfam" id="PF02350"/>
    </source>
</evidence>
<dbReference type="RefSeq" id="WP_012209096.1">
    <property type="nucleotide sequence ID" value="NC_010003.1"/>
</dbReference>
<dbReference type="STRING" id="403833.Pmob_1284"/>
<dbReference type="Gene3D" id="3.40.50.2000">
    <property type="entry name" value="Glycogen Phosphorylase B"/>
    <property type="match status" value="2"/>
</dbReference>
<evidence type="ECO:0000256" key="1">
    <source>
        <dbReference type="RuleBase" id="RU003513"/>
    </source>
</evidence>
<name>A9BGE7_PETMO</name>
<feature type="domain" description="UDP-N-acetylglucosamine 2-epimerase" evidence="2">
    <location>
        <begin position="23"/>
        <end position="359"/>
    </location>
</feature>
<dbReference type="InterPro" id="IPR029767">
    <property type="entry name" value="WecB-like"/>
</dbReference>